<comment type="similarity">
    <text evidence="4">Belongs to the glucosamine/galactosamine-6-phosphate isomerase family. NagB subfamily.</text>
</comment>
<dbReference type="GO" id="GO:0004342">
    <property type="term" value="F:glucosamine-6-phosphate deaminase activity"/>
    <property type="evidence" value="ECO:0007669"/>
    <property type="project" value="UniProtKB-UniRule"/>
</dbReference>
<dbReference type="PANTHER" id="PTHR11280:SF5">
    <property type="entry name" value="GLUCOSAMINE-6-PHOSPHATE ISOMERASE"/>
    <property type="match status" value="1"/>
</dbReference>
<comment type="pathway">
    <text evidence="4">Amino-sugar metabolism; N-acetylneuraminate degradation; D-fructose 6-phosphate from N-acetylneuraminate: step 5/5.</text>
</comment>
<dbReference type="GO" id="GO:0042802">
    <property type="term" value="F:identical protein binding"/>
    <property type="evidence" value="ECO:0007669"/>
    <property type="project" value="TreeGrafter"/>
</dbReference>
<dbReference type="EMBL" id="JPVN01000003">
    <property type="protein sequence ID" value="KGR79909.1"/>
    <property type="molecule type" value="Genomic_DNA"/>
</dbReference>
<dbReference type="InterPro" id="IPR018321">
    <property type="entry name" value="Glucosamine6P_isomerase_CS"/>
</dbReference>
<evidence type="ECO:0000313" key="6">
    <source>
        <dbReference type="EMBL" id="KGR79909.1"/>
    </source>
</evidence>
<accession>A0A0A3I5B0</accession>
<keyword evidence="7" id="KW-1185">Reference proteome</keyword>
<dbReference type="Proteomes" id="UP000030416">
    <property type="component" value="Unassembled WGS sequence"/>
</dbReference>
<dbReference type="GO" id="GO:0005975">
    <property type="term" value="P:carbohydrate metabolic process"/>
    <property type="evidence" value="ECO:0007669"/>
    <property type="project" value="InterPro"/>
</dbReference>
<keyword evidence="3 4" id="KW-0119">Carbohydrate metabolism</keyword>
<feature type="active site" description="For ring-opening step" evidence="4">
    <location>
        <position position="136"/>
    </location>
</feature>
<dbReference type="NCBIfam" id="TIGR00502">
    <property type="entry name" value="nagB"/>
    <property type="match status" value="1"/>
</dbReference>
<keyword evidence="2 4" id="KW-0378">Hydrolase</keyword>
<proteinExistence type="inferred from homology"/>
<dbReference type="STRING" id="1384049.CD29_02820"/>
<name>A0A0A3I5B0_9BACL</name>
<evidence type="ECO:0000313" key="7">
    <source>
        <dbReference type="Proteomes" id="UP000030416"/>
    </source>
</evidence>
<gene>
    <name evidence="4" type="primary">nagB</name>
    <name evidence="6" type="ORF">CD29_02820</name>
</gene>
<comment type="catalytic activity">
    <reaction evidence="1 4">
        <text>alpha-D-glucosamine 6-phosphate + H2O = beta-D-fructose 6-phosphate + NH4(+)</text>
        <dbReference type="Rhea" id="RHEA:12172"/>
        <dbReference type="ChEBI" id="CHEBI:15377"/>
        <dbReference type="ChEBI" id="CHEBI:28938"/>
        <dbReference type="ChEBI" id="CHEBI:57634"/>
        <dbReference type="ChEBI" id="CHEBI:75989"/>
        <dbReference type="EC" id="3.5.99.6"/>
    </reaction>
</comment>
<evidence type="ECO:0000256" key="4">
    <source>
        <dbReference type="HAMAP-Rule" id="MF_01241"/>
    </source>
</evidence>
<dbReference type="RefSeq" id="WP_036182616.1">
    <property type="nucleotide sequence ID" value="NZ_AVDA01000003.1"/>
</dbReference>
<dbReference type="InterPro" id="IPR006148">
    <property type="entry name" value="Glc/Gal-6P_isomerase"/>
</dbReference>
<feature type="domain" description="Glucosamine/galactosamine-6-phosphate isomerase" evidence="5">
    <location>
        <begin position="8"/>
        <end position="229"/>
    </location>
</feature>
<protein>
    <recommendedName>
        <fullName evidence="4">Glucosamine-6-phosphate deaminase</fullName>
        <ecNumber evidence="4">3.5.99.6</ecNumber>
    </recommendedName>
    <alternativeName>
        <fullName evidence="4">GlcN6P deaminase</fullName>
        <shortName evidence="4">GNPDA</shortName>
    </alternativeName>
    <alternativeName>
        <fullName evidence="4">Glucosamine-6-phosphate isomerase</fullName>
    </alternativeName>
</protein>
<reference evidence="6 7" key="1">
    <citation type="submission" date="2014-02" db="EMBL/GenBank/DDBJ databases">
        <title>Draft genome sequence of Lysinibacillus manganicus DSM 26584T.</title>
        <authorList>
            <person name="Zhang F."/>
            <person name="Wang G."/>
            <person name="Zhang L."/>
        </authorList>
    </citation>
    <scope>NUCLEOTIDE SEQUENCE [LARGE SCALE GENOMIC DNA]</scope>
    <source>
        <strain evidence="6 7">DSM 26584</strain>
    </source>
</reference>
<dbReference type="CDD" id="cd01399">
    <property type="entry name" value="GlcN6P_deaminase"/>
    <property type="match status" value="1"/>
</dbReference>
<dbReference type="PANTHER" id="PTHR11280">
    <property type="entry name" value="GLUCOSAMINE-6-PHOSPHATE ISOMERASE"/>
    <property type="match status" value="1"/>
</dbReference>
<dbReference type="InterPro" id="IPR037171">
    <property type="entry name" value="NagB/RpiA_transferase-like"/>
</dbReference>
<dbReference type="PROSITE" id="PS01161">
    <property type="entry name" value="GLC_GALNAC_ISOMERASE"/>
    <property type="match status" value="1"/>
</dbReference>
<dbReference type="UniPathway" id="UPA00629">
    <property type="reaction ID" value="UER00684"/>
</dbReference>
<dbReference type="GO" id="GO:0005737">
    <property type="term" value="C:cytoplasm"/>
    <property type="evidence" value="ECO:0007669"/>
    <property type="project" value="TreeGrafter"/>
</dbReference>
<feature type="active site" description="Proton acceptor; for ring-opening step" evidence="4">
    <location>
        <position position="138"/>
    </location>
</feature>
<dbReference type="GO" id="GO:0006043">
    <property type="term" value="P:glucosamine catabolic process"/>
    <property type="evidence" value="ECO:0007669"/>
    <property type="project" value="TreeGrafter"/>
</dbReference>
<dbReference type="HAMAP" id="MF_01241">
    <property type="entry name" value="GlcN6P_deamin"/>
    <property type="match status" value="1"/>
</dbReference>
<comment type="caution">
    <text evidence="4">Lacks conserved residue(s) required for the propagation of feature annotation.</text>
</comment>
<dbReference type="AlphaFoldDB" id="A0A0A3I5B0"/>
<dbReference type="OrthoDB" id="9791139at2"/>
<evidence type="ECO:0000256" key="2">
    <source>
        <dbReference type="ARBA" id="ARBA00022801"/>
    </source>
</evidence>
<dbReference type="FunFam" id="3.40.50.1360:FF:000003">
    <property type="entry name" value="Glucosamine-6-phosphate deaminase"/>
    <property type="match status" value="1"/>
</dbReference>
<sequence length="243" mass="26833">MEIIKVRDYEELSQKASSYILSKVKQIESPVLGLATGSTPEGLYSQLVDEYKKGNISYKNVTTFNLDEYTNIDSTDPNSYHFFMNKHLLGHIDIPKTQINLPNGSVQDLEAECLEYDEKITRAGKIDLQILGIGVNGHIGFNEPGTPFTSRTHIVTLDESTREANSRFFSSIDEVPTHAITMGIGTIMESKEILLLVSGEQKADTLNRLLNGEVSEDFPASILHNHSKVTVIADAAACSKLAE</sequence>
<feature type="active site" description="Proton acceptor; for enolization step" evidence="4">
    <location>
        <position position="67"/>
    </location>
</feature>
<comment type="function">
    <text evidence="4">Catalyzes the reversible isomerization-deamination of glucosamine 6-phosphate (GlcN6P) to form fructose 6-phosphate (Fru6P) and ammonium ion.</text>
</comment>
<evidence type="ECO:0000259" key="5">
    <source>
        <dbReference type="Pfam" id="PF01182"/>
    </source>
</evidence>
<dbReference type="eggNOG" id="COG0363">
    <property type="taxonomic scope" value="Bacteria"/>
</dbReference>
<dbReference type="SUPFAM" id="SSF100950">
    <property type="entry name" value="NagB/RpiA/CoA transferase-like"/>
    <property type="match status" value="1"/>
</dbReference>
<dbReference type="EC" id="3.5.99.6" evidence="4"/>
<evidence type="ECO:0000256" key="3">
    <source>
        <dbReference type="ARBA" id="ARBA00023277"/>
    </source>
</evidence>
<dbReference type="InterPro" id="IPR004547">
    <property type="entry name" value="Glucosamine6P_isomerase"/>
</dbReference>
<feature type="active site" description="For ring-opening step" evidence="4">
    <location>
        <position position="143"/>
    </location>
</feature>
<comment type="caution">
    <text evidence="6">The sequence shown here is derived from an EMBL/GenBank/DDBJ whole genome shotgun (WGS) entry which is preliminary data.</text>
</comment>
<organism evidence="6 7">
    <name type="scientific">Ureibacillus manganicus DSM 26584</name>
    <dbReference type="NCBI Taxonomy" id="1384049"/>
    <lineage>
        <taxon>Bacteria</taxon>
        <taxon>Bacillati</taxon>
        <taxon>Bacillota</taxon>
        <taxon>Bacilli</taxon>
        <taxon>Bacillales</taxon>
        <taxon>Caryophanaceae</taxon>
        <taxon>Ureibacillus</taxon>
    </lineage>
</organism>
<dbReference type="Pfam" id="PF01182">
    <property type="entry name" value="Glucosamine_iso"/>
    <property type="match status" value="1"/>
</dbReference>
<dbReference type="GO" id="GO:0019262">
    <property type="term" value="P:N-acetylneuraminate catabolic process"/>
    <property type="evidence" value="ECO:0007669"/>
    <property type="project" value="UniProtKB-UniRule"/>
</dbReference>
<dbReference type="Gene3D" id="3.40.50.1360">
    <property type="match status" value="1"/>
</dbReference>
<evidence type="ECO:0000256" key="1">
    <source>
        <dbReference type="ARBA" id="ARBA00000644"/>
    </source>
</evidence>
<dbReference type="GO" id="GO:0006046">
    <property type="term" value="P:N-acetylglucosamine catabolic process"/>
    <property type="evidence" value="ECO:0007669"/>
    <property type="project" value="UniProtKB-UniRule"/>
</dbReference>